<dbReference type="CDD" id="cd09272">
    <property type="entry name" value="RNase_HI_RT_Ty1"/>
    <property type="match status" value="1"/>
</dbReference>
<dbReference type="InterPro" id="IPR013103">
    <property type="entry name" value="RVT_2"/>
</dbReference>
<dbReference type="PANTHER" id="PTHR11439">
    <property type="entry name" value="GAG-POL-RELATED RETROTRANSPOSON"/>
    <property type="match status" value="1"/>
</dbReference>
<name>A0A6L2JM99_TANCI</name>
<dbReference type="EMBL" id="BKCJ010001021">
    <property type="protein sequence ID" value="GEU38181.1"/>
    <property type="molecule type" value="Genomic_DNA"/>
</dbReference>
<evidence type="ECO:0000259" key="1">
    <source>
        <dbReference type="Pfam" id="PF07727"/>
    </source>
</evidence>
<evidence type="ECO:0000313" key="2">
    <source>
        <dbReference type="EMBL" id="GEU38181.1"/>
    </source>
</evidence>
<reference evidence="2" key="1">
    <citation type="journal article" date="2019" name="Sci. Rep.">
        <title>Draft genome of Tanacetum cinerariifolium, the natural source of mosquito coil.</title>
        <authorList>
            <person name="Yamashiro T."/>
            <person name="Shiraishi A."/>
            <person name="Satake H."/>
            <person name="Nakayama K."/>
        </authorList>
    </citation>
    <scope>NUCLEOTIDE SEQUENCE</scope>
</reference>
<comment type="caution">
    <text evidence="2">The sequence shown here is derived from an EMBL/GenBank/DDBJ whole genome shotgun (WGS) entry which is preliminary data.</text>
</comment>
<dbReference type="AlphaFoldDB" id="A0A6L2JM99"/>
<organism evidence="2">
    <name type="scientific">Tanacetum cinerariifolium</name>
    <name type="common">Dalmatian daisy</name>
    <name type="synonym">Chrysanthemum cinerariifolium</name>
    <dbReference type="NCBI Taxonomy" id="118510"/>
    <lineage>
        <taxon>Eukaryota</taxon>
        <taxon>Viridiplantae</taxon>
        <taxon>Streptophyta</taxon>
        <taxon>Embryophyta</taxon>
        <taxon>Tracheophyta</taxon>
        <taxon>Spermatophyta</taxon>
        <taxon>Magnoliopsida</taxon>
        <taxon>eudicotyledons</taxon>
        <taxon>Gunneridae</taxon>
        <taxon>Pentapetalae</taxon>
        <taxon>asterids</taxon>
        <taxon>campanulids</taxon>
        <taxon>Asterales</taxon>
        <taxon>Asteraceae</taxon>
        <taxon>Asteroideae</taxon>
        <taxon>Anthemideae</taxon>
        <taxon>Anthemidinae</taxon>
        <taxon>Tanacetum</taxon>
    </lineage>
</organism>
<feature type="domain" description="Reverse transcriptase Ty1/copia-type" evidence="1">
    <location>
        <begin position="97"/>
        <end position="199"/>
    </location>
</feature>
<protein>
    <submittedName>
        <fullName evidence="2">Retrovirus-related Pol polyprotein from transposon TNT 1-94</fullName>
    </submittedName>
</protein>
<accession>A0A6L2JM99</accession>
<sequence>MTPTTLSSGLVPKPPSSTMLVPPTKKELEILFQPMFDKYFSPLTSVAFPVLAAVALIPADSTGTPSSTSVDQDAPSPCTLQTPQETQAPELVPHLNRVMIITLKRIYKVKLDELGGVLKNKARLVARGYRQEEGIDFEETFALVAQLKAIRIFIVFASHMNMFIYQMDVKTTFLNIILCEEVYVSQPIGFVDPKNPNHVSSPKEPLTPHCSLGEKEKTSYWTSDFSESQRHLLNQSKYVLEIIKKYGMETSEPIDTPLVEKSKLDEDPQGKAVDPTRYREIIGSLMYLTSSKPDLQFDVCMCARYQAKPTEKHLHAVKRIFRCLRETINMGLWYSKDSCIALTAFADADHAGCQDTKRSTSKSMQLLGDSLVRWSSKKQKSIAISSTKAE</sequence>
<dbReference type="PANTHER" id="PTHR11439:SF483">
    <property type="entry name" value="PEPTIDE SYNTHASE GLIP-LIKE, PUTATIVE (AFU_ORTHOLOGUE AFUA_3G12920)-RELATED"/>
    <property type="match status" value="1"/>
</dbReference>
<gene>
    <name evidence="2" type="ORF">Tci_010159</name>
</gene>
<dbReference type="Pfam" id="PF07727">
    <property type="entry name" value="RVT_2"/>
    <property type="match status" value="1"/>
</dbReference>
<proteinExistence type="predicted"/>